<evidence type="ECO:0000313" key="3">
    <source>
        <dbReference type="Proteomes" id="UP000683925"/>
    </source>
</evidence>
<proteinExistence type="predicted"/>
<keyword evidence="1" id="KW-0732">Signal</keyword>
<dbReference type="OrthoDB" id="300000at2759"/>
<feature type="chain" id="PRO_5035774176" evidence="1">
    <location>
        <begin position="16"/>
        <end position="174"/>
    </location>
</feature>
<accession>A0A8S1UNF8</accession>
<name>A0A8S1UNF8_PAROT</name>
<comment type="caution">
    <text evidence="2">The sequence shown here is derived from an EMBL/GenBank/DDBJ whole genome shotgun (WGS) entry which is preliminary data.</text>
</comment>
<gene>
    <name evidence="2" type="ORF">POCTA_138.1.T0480014</name>
</gene>
<dbReference type="AlphaFoldDB" id="A0A8S1UNF8"/>
<feature type="signal peptide" evidence="1">
    <location>
        <begin position="1"/>
        <end position="15"/>
    </location>
</feature>
<organism evidence="2 3">
    <name type="scientific">Paramecium octaurelia</name>
    <dbReference type="NCBI Taxonomy" id="43137"/>
    <lineage>
        <taxon>Eukaryota</taxon>
        <taxon>Sar</taxon>
        <taxon>Alveolata</taxon>
        <taxon>Ciliophora</taxon>
        <taxon>Intramacronucleata</taxon>
        <taxon>Oligohymenophorea</taxon>
        <taxon>Peniculida</taxon>
        <taxon>Parameciidae</taxon>
        <taxon>Paramecium</taxon>
    </lineage>
</organism>
<evidence type="ECO:0000256" key="1">
    <source>
        <dbReference type="SAM" id="SignalP"/>
    </source>
</evidence>
<reference evidence="2" key="1">
    <citation type="submission" date="2021-01" db="EMBL/GenBank/DDBJ databases">
        <authorList>
            <consortium name="Genoscope - CEA"/>
            <person name="William W."/>
        </authorList>
    </citation>
    <scope>NUCLEOTIDE SEQUENCE</scope>
</reference>
<keyword evidence="3" id="KW-1185">Reference proteome</keyword>
<evidence type="ECO:0000313" key="2">
    <source>
        <dbReference type="EMBL" id="CAD8166165.1"/>
    </source>
</evidence>
<dbReference type="OMA" id="CGNTAID"/>
<dbReference type="EMBL" id="CAJJDP010000048">
    <property type="protein sequence ID" value="CAD8166165.1"/>
    <property type="molecule type" value="Genomic_DNA"/>
</dbReference>
<sequence length="174" mass="19161">MKPILLLVLLATGLASESFLSTKQEIQDSSHLKDFLMGYAAGIGVLDAMPDILHCVGTVSGFQEDFQKALENLKSKNIELIVKGVQIIAKLFDKVANDCGNTAIDGVKSYKNVVAMIKAKGFIKRGLIYIGYNLDEMIQDFQSFLFLGDDQWLLKGAYIGDIVKTFFTGEPTDK</sequence>
<protein>
    <submittedName>
        <fullName evidence="2">Uncharacterized protein</fullName>
    </submittedName>
</protein>
<dbReference type="Proteomes" id="UP000683925">
    <property type="component" value="Unassembled WGS sequence"/>
</dbReference>